<keyword evidence="4" id="KW-0808">Transferase</keyword>
<dbReference type="PANTHER" id="PTHR45825">
    <property type="entry name" value="GRANULE-BOUND STARCH SYNTHASE 1, CHLOROPLASTIC/AMYLOPLASTIC"/>
    <property type="match status" value="1"/>
</dbReference>
<dbReference type="EMBL" id="BAABRI010000019">
    <property type="protein sequence ID" value="GAA5483975.1"/>
    <property type="molecule type" value="Genomic_DNA"/>
</dbReference>
<reference evidence="6 7" key="1">
    <citation type="submission" date="2024-02" db="EMBL/GenBank/DDBJ databases">
        <title>Haloferula sargassicola NBRC 104335.</title>
        <authorList>
            <person name="Ichikawa N."/>
            <person name="Katano-Makiyama Y."/>
            <person name="Hidaka K."/>
        </authorList>
    </citation>
    <scope>NUCLEOTIDE SEQUENCE [LARGE SCALE GENOMIC DNA]</scope>
    <source>
        <strain evidence="6 7">NBRC 104335</strain>
    </source>
</reference>
<dbReference type="SUPFAM" id="SSF53756">
    <property type="entry name" value="UDP-Glycosyltransferase/glycogen phosphorylase"/>
    <property type="match status" value="1"/>
</dbReference>
<organism evidence="6 7">
    <name type="scientific">Haloferula sargassicola</name>
    <dbReference type="NCBI Taxonomy" id="490096"/>
    <lineage>
        <taxon>Bacteria</taxon>
        <taxon>Pseudomonadati</taxon>
        <taxon>Verrucomicrobiota</taxon>
        <taxon>Verrucomicrobiia</taxon>
        <taxon>Verrucomicrobiales</taxon>
        <taxon>Verrucomicrobiaceae</taxon>
        <taxon>Haloferula</taxon>
    </lineage>
</organism>
<sequence length="453" mass="50592">MGSDVHVTLPHYRRLFGVDPNHFDPSSWREYRRKNGLETVHLAEDRSFYYREKLYDEATNLDIALAFQREVINNVIPRVDPDLVHCHDWMTGLVPAAARRLGIPSVFTIHNTHTERLTLECIESHGIDAAEFWSSLYFENYPTHYESTRQHNRVDLLASGIIGSDFVTTVSPTFMDELSQGSQGSLAHPLRAHLEWRCSCGAARGILNAPHRSYDPSIDPSLVRCFDATTATEGKAINKAAFQEMTGLAVDPDAALYFWPSRLDPVQKGCQLLAEILGQLTADQMGSRIQLAIVADGPFQKHFHEIVSMHGLHGQVAIRDFNEDLSRLGYAAADFALVPSRYEPCGLAQMIALRYGTLPVAHRTGGLRDTVRQLQGSDIGNGFLFENYDSNGLRWAISESIRFHGLAKPEKARVVSRVMKEAGLAFSPEQMMLEYSDVYQGTAGQVSGWTVSP</sequence>
<gene>
    <name evidence="6" type="primary">glgA_2</name>
    <name evidence="6" type="ORF">Hsar01_03212</name>
</gene>
<evidence type="ECO:0000256" key="4">
    <source>
        <dbReference type="ARBA" id="ARBA00022679"/>
    </source>
</evidence>
<protein>
    <recommendedName>
        <fullName evidence="2">starch synthase</fullName>
        <ecNumber evidence="2">2.4.1.21</ecNumber>
    </recommendedName>
</protein>
<keyword evidence="7" id="KW-1185">Reference proteome</keyword>
<evidence type="ECO:0000313" key="7">
    <source>
        <dbReference type="Proteomes" id="UP001476282"/>
    </source>
</evidence>
<evidence type="ECO:0000256" key="2">
    <source>
        <dbReference type="ARBA" id="ARBA00012588"/>
    </source>
</evidence>
<evidence type="ECO:0000256" key="3">
    <source>
        <dbReference type="ARBA" id="ARBA00022676"/>
    </source>
</evidence>
<accession>A0ABP9UQZ6</accession>
<name>A0ABP9UQZ6_9BACT</name>
<comment type="catalytic activity">
    <reaction evidence="1">
        <text>[(1-&gt;4)-alpha-D-glucosyl](n) + ADP-alpha-D-glucose = [(1-&gt;4)-alpha-D-glucosyl](n+1) + ADP + H(+)</text>
        <dbReference type="Rhea" id="RHEA:18189"/>
        <dbReference type="Rhea" id="RHEA-COMP:9584"/>
        <dbReference type="Rhea" id="RHEA-COMP:9587"/>
        <dbReference type="ChEBI" id="CHEBI:15378"/>
        <dbReference type="ChEBI" id="CHEBI:15444"/>
        <dbReference type="ChEBI" id="CHEBI:57498"/>
        <dbReference type="ChEBI" id="CHEBI:456216"/>
        <dbReference type="EC" id="2.4.1.21"/>
    </reaction>
</comment>
<dbReference type="Pfam" id="PF13692">
    <property type="entry name" value="Glyco_trans_1_4"/>
    <property type="match status" value="1"/>
</dbReference>
<dbReference type="PANTHER" id="PTHR45825:SF11">
    <property type="entry name" value="ALPHA AMYLASE DOMAIN-CONTAINING PROTEIN"/>
    <property type="match status" value="1"/>
</dbReference>
<evidence type="ECO:0000313" key="6">
    <source>
        <dbReference type="EMBL" id="GAA5483975.1"/>
    </source>
</evidence>
<feature type="domain" description="Starch synthase catalytic" evidence="5">
    <location>
        <begin position="2"/>
        <end position="185"/>
    </location>
</feature>
<comment type="caution">
    <text evidence="6">The sequence shown here is derived from an EMBL/GenBank/DDBJ whole genome shotgun (WGS) entry which is preliminary data.</text>
</comment>
<dbReference type="EC" id="2.4.1.21" evidence="2"/>
<evidence type="ECO:0000256" key="1">
    <source>
        <dbReference type="ARBA" id="ARBA00001478"/>
    </source>
</evidence>
<keyword evidence="3" id="KW-0328">Glycosyltransferase</keyword>
<proteinExistence type="predicted"/>
<evidence type="ECO:0000259" key="5">
    <source>
        <dbReference type="Pfam" id="PF08323"/>
    </source>
</evidence>
<dbReference type="InterPro" id="IPR013534">
    <property type="entry name" value="Starch_synth_cat_dom"/>
</dbReference>
<dbReference type="Pfam" id="PF08323">
    <property type="entry name" value="Glyco_transf_5"/>
    <property type="match status" value="1"/>
</dbReference>
<dbReference type="Proteomes" id="UP001476282">
    <property type="component" value="Unassembled WGS sequence"/>
</dbReference>
<dbReference type="Gene3D" id="3.40.50.2000">
    <property type="entry name" value="Glycogen Phosphorylase B"/>
    <property type="match status" value="2"/>
</dbReference>